<gene>
    <name evidence="2" type="ORF">MNBD_ALPHA09-1789</name>
</gene>
<reference evidence="2" key="1">
    <citation type="submission" date="2018-06" db="EMBL/GenBank/DDBJ databases">
        <authorList>
            <person name="Zhirakovskaya E."/>
        </authorList>
    </citation>
    <scope>NUCLEOTIDE SEQUENCE</scope>
</reference>
<evidence type="ECO:0000313" key="2">
    <source>
        <dbReference type="EMBL" id="VAW12993.1"/>
    </source>
</evidence>
<protein>
    <submittedName>
        <fullName evidence="2">Uncharacterized protein</fullName>
    </submittedName>
</protein>
<sequence>MGLRDAAASVPAKPIIAVVLGVTFLAAGWNGWTVYSFCTQRGALSSSLQVWADKAIAGFGTEFKLETATDFEWDQVRISQKVANPGTGQNCPFGLHWNNEKRAQMARAGELTLFGFLNKDRLVEIVDFDRAWADFETDGEAISREEARFVNVPGTLTLRRANPSPGQ</sequence>
<name>A0A3B0TA87_9ZZZZ</name>
<accession>A0A3B0TA87</accession>
<dbReference type="EMBL" id="UOEM01000057">
    <property type="protein sequence ID" value="VAW12993.1"/>
    <property type="molecule type" value="Genomic_DNA"/>
</dbReference>
<proteinExistence type="predicted"/>
<organism evidence="2">
    <name type="scientific">hydrothermal vent metagenome</name>
    <dbReference type="NCBI Taxonomy" id="652676"/>
    <lineage>
        <taxon>unclassified sequences</taxon>
        <taxon>metagenomes</taxon>
        <taxon>ecological metagenomes</taxon>
    </lineage>
</organism>
<keyword evidence="1" id="KW-1133">Transmembrane helix</keyword>
<keyword evidence="1" id="KW-0812">Transmembrane</keyword>
<dbReference type="AlphaFoldDB" id="A0A3B0TA87"/>
<feature type="transmembrane region" description="Helical" evidence="1">
    <location>
        <begin position="12"/>
        <end position="32"/>
    </location>
</feature>
<keyword evidence="1" id="KW-0472">Membrane</keyword>
<evidence type="ECO:0000256" key="1">
    <source>
        <dbReference type="SAM" id="Phobius"/>
    </source>
</evidence>